<feature type="transmembrane region" description="Helical" evidence="1">
    <location>
        <begin position="21"/>
        <end position="49"/>
    </location>
</feature>
<dbReference type="EMBL" id="CP009399">
    <property type="protein sequence ID" value="AIO00351.1"/>
    <property type="molecule type" value="Genomic_DNA"/>
</dbReference>
<evidence type="ECO:0000313" key="3">
    <source>
        <dbReference type="Proteomes" id="UP000063063"/>
    </source>
</evidence>
<dbReference type="GeneID" id="22577173"/>
<dbReference type="OrthoDB" id="264748at2759"/>
<feature type="transmembrane region" description="Helical" evidence="1">
    <location>
        <begin position="69"/>
        <end position="94"/>
    </location>
</feature>
<accession>A0A088RWM8</accession>
<keyword evidence="3" id="KW-1185">Reference proteome</keyword>
<dbReference type="Proteomes" id="UP000063063">
    <property type="component" value="Chromosome 30"/>
</dbReference>
<evidence type="ECO:0000313" key="2">
    <source>
        <dbReference type="EMBL" id="AIO00351.1"/>
    </source>
</evidence>
<proteinExistence type="predicted"/>
<dbReference type="eggNOG" id="ENOG502SJM4">
    <property type="taxonomic scope" value="Eukaryota"/>
</dbReference>
<dbReference type="VEuPathDB" id="TriTrypDB:LPMP_301190"/>
<gene>
    <name evidence="2" type="ORF">LPMP_301190</name>
</gene>
<sequence length="183" mass="20630">MQIMSLRELVVLFDTQLQQLTLSYLAGGFFALQTTVVSIATLVVCSSLALATSSGAGSSAVLFTQTPLLFTSFTSFVSLSVLTLMILTLFYRVVGGRFLYSPRETRYVVDWILDTISRPAMEETVRLLLSPNKRRERCIFFTGLCLVGEVGKLLSFWTLCTLVSMVWCGWSVRRTWYQYQWAG</sequence>
<organism evidence="2 3">
    <name type="scientific">Leishmania panamensis</name>
    <dbReference type="NCBI Taxonomy" id="5679"/>
    <lineage>
        <taxon>Eukaryota</taxon>
        <taxon>Discoba</taxon>
        <taxon>Euglenozoa</taxon>
        <taxon>Kinetoplastea</taxon>
        <taxon>Metakinetoplastina</taxon>
        <taxon>Trypanosomatida</taxon>
        <taxon>Trypanosomatidae</taxon>
        <taxon>Leishmaniinae</taxon>
        <taxon>Leishmania</taxon>
        <taxon>Leishmania guyanensis species complex</taxon>
    </lineage>
</organism>
<dbReference type="RefSeq" id="XP_010701151.1">
    <property type="nucleotide sequence ID" value="XM_010702849.1"/>
</dbReference>
<dbReference type="AlphaFoldDB" id="A0A088RWM8"/>
<protein>
    <submittedName>
        <fullName evidence="2">Uncharacterized protein</fullName>
    </submittedName>
</protein>
<evidence type="ECO:0000256" key="1">
    <source>
        <dbReference type="SAM" id="Phobius"/>
    </source>
</evidence>
<keyword evidence="1" id="KW-0812">Transmembrane</keyword>
<name>A0A088RWM8_LEIPA</name>
<dbReference type="KEGG" id="lpan:LPMP_301190"/>
<reference evidence="2 3" key="1">
    <citation type="journal article" date="2015" name="Sci. Rep.">
        <title>The genome of Leishmania panamensis: insights into genomics of the L. (Viannia) subgenus.</title>
        <authorList>
            <person name="Llanes A."/>
            <person name="Restrepo C.M."/>
            <person name="Vecchio G.D."/>
            <person name="Anguizola F.J."/>
            <person name="Lleonart R."/>
        </authorList>
    </citation>
    <scope>NUCLEOTIDE SEQUENCE [LARGE SCALE GENOMIC DNA]</scope>
    <source>
        <strain evidence="2 3">MHOM/PA/94/PSC-1</strain>
    </source>
</reference>
<keyword evidence="1" id="KW-0472">Membrane</keyword>
<dbReference type="VEuPathDB" id="TriTrypDB:LPAL13_300017000"/>
<keyword evidence="1" id="KW-1133">Transmembrane helix</keyword>